<reference evidence="2" key="1">
    <citation type="submission" date="2023-06" db="EMBL/GenBank/DDBJ databases">
        <title>Genome-scale phylogeny and comparative genomics of the fungal order Sordariales.</title>
        <authorList>
            <consortium name="Lawrence Berkeley National Laboratory"/>
            <person name="Hensen N."/>
            <person name="Bonometti L."/>
            <person name="Westerberg I."/>
            <person name="Brannstrom I.O."/>
            <person name="Guillou S."/>
            <person name="Cros-Aarteil S."/>
            <person name="Calhoun S."/>
            <person name="Haridas S."/>
            <person name="Kuo A."/>
            <person name="Mondo S."/>
            <person name="Pangilinan J."/>
            <person name="Riley R."/>
            <person name="Labutti K."/>
            <person name="Andreopoulos B."/>
            <person name="Lipzen A."/>
            <person name="Chen C."/>
            <person name="Yanf M."/>
            <person name="Daum C."/>
            <person name="Ng V."/>
            <person name="Clum A."/>
            <person name="Steindorff A."/>
            <person name="Ohm R."/>
            <person name="Martin F."/>
            <person name="Silar P."/>
            <person name="Natvig D."/>
            <person name="Lalanne C."/>
            <person name="Gautier V."/>
            <person name="Ament-Velasquez S.L."/>
            <person name="Kruys A."/>
            <person name="Hutchinson M.I."/>
            <person name="Powell A.J."/>
            <person name="Barry K."/>
            <person name="Miller A.N."/>
            <person name="Grigoriev I.V."/>
            <person name="Debuchy R."/>
            <person name="Gladieux P."/>
            <person name="Thoren M.H."/>
            <person name="Johannesson H."/>
        </authorList>
    </citation>
    <scope>NUCLEOTIDE SEQUENCE</scope>
    <source>
        <strain evidence="2">8032-3</strain>
    </source>
</reference>
<accession>A0AAJ0FLF8</accession>
<dbReference type="RefSeq" id="XP_060288350.1">
    <property type="nucleotide sequence ID" value="XM_060430402.1"/>
</dbReference>
<proteinExistence type="predicted"/>
<evidence type="ECO:0000313" key="3">
    <source>
        <dbReference type="Proteomes" id="UP001244011"/>
    </source>
</evidence>
<evidence type="ECO:0000313" key="2">
    <source>
        <dbReference type="EMBL" id="KAK1772137.1"/>
    </source>
</evidence>
<name>A0AAJ0FLF8_9PEZI</name>
<feature type="signal peptide" evidence="1">
    <location>
        <begin position="1"/>
        <end position="23"/>
    </location>
</feature>
<evidence type="ECO:0000256" key="1">
    <source>
        <dbReference type="SAM" id="SignalP"/>
    </source>
</evidence>
<dbReference type="GeneID" id="85313589"/>
<gene>
    <name evidence="2" type="ORF">QBC33DRAFT_564631</name>
</gene>
<dbReference type="EMBL" id="MU838997">
    <property type="protein sequence ID" value="KAK1772137.1"/>
    <property type="molecule type" value="Genomic_DNA"/>
</dbReference>
<dbReference type="Proteomes" id="UP001244011">
    <property type="component" value="Unassembled WGS sequence"/>
</dbReference>
<feature type="chain" id="PRO_5042612868" description="Ig-like domain-containing protein" evidence="1">
    <location>
        <begin position="24"/>
        <end position="158"/>
    </location>
</feature>
<protein>
    <recommendedName>
        <fullName evidence="4">Ig-like domain-containing protein</fullName>
    </recommendedName>
</protein>
<organism evidence="2 3">
    <name type="scientific">Phialemonium atrogriseum</name>
    <dbReference type="NCBI Taxonomy" id="1093897"/>
    <lineage>
        <taxon>Eukaryota</taxon>
        <taxon>Fungi</taxon>
        <taxon>Dikarya</taxon>
        <taxon>Ascomycota</taxon>
        <taxon>Pezizomycotina</taxon>
        <taxon>Sordariomycetes</taxon>
        <taxon>Sordariomycetidae</taxon>
        <taxon>Cephalothecales</taxon>
        <taxon>Cephalothecaceae</taxon>
        <taxon>Phialemonium</taxon>
    </lineage>
</organism>
<sequence>MLSSLVAPILLLLFGELALPAQADDCTTFPSWTIKHFRSNATDAVGSDGTASFSLTNNLSGVTDDLKCKLEANYRCTIAGTPSDKNLTVTFAIRTASLQISLDEVLNCPDRTTPLHVIGNEGLDLNCTEVMVPGGPYSCSLEEDTIQGAPVELAPGSN</sequence>
<keyword evidence="3" id="KW-1185">Reference proteome</keyword>
<evidence type="ECO:0008006" key="4">
    <source>
        <dbReference type="Google" id="ProtNLM"/>
    </source>
</evidence>
<comment type="caution">
    <text evidence="2">The sequence shown here is derived from an EMBL/GenBank/DDBJ whole genome shotgun (WGS) entry which is preliminary data.</text>
</comment>
<dbReference type="AlphaFoldDB" id="A0AAJ0FLF8"/>
<keyword evidence="1" id="KW-0732">Signal</keyword>